<evidence type="ECO:0000256" key="1">
    <source>
        <dbReference type="SAM" id="MobiDB-lite"/>
    </source>
</evidence>
<evidence type="ECO:0000313" key="4">
    <source>
        <dbReference type="Proteomes" id="UP001055940"/>
    </source>
</evidence>
<dbReference type="RefSeq" id="WP_254418064.1">
    <property type="nucleotide sequence ID" value="NZ_BAAAJB010000039.1"/>
</dbReference>
<dbReference type="Gene3D" id="3.30.470.20">
    <property type="entry name" value="ATP-grasp fold, B domain"/>
    <property type="match status" value="1"/>
</dbReference>
<dbReference type="InterPro" id="IPR048764">
    <property type="entry name" value="PylC_N"/>
</dbReference>
<organism evidence="3 4">
    <name type="scientific">Nocardiopsis exhalans</name>
    <dbReference type="NCBI Taxonomy" id="163604"/>
    <lineage>
        <taxon>Bacteria</taxon>
        <taxon>Bacillati</taxon>
        <taxon>Actinomycetota</taxon>
        <taxon>Actinomycetes</taxon>
        <taxon>Streptosporangiales</taxon>
        <taxon>Nocardiopsidaceae</taxon>
        <taxon>Nocardiopsis</taxon>
    </lineage>
</organism>
<evidence type="ECO:0000259" key="2">
    <source>
        <dbReference type="Pfam" id="PF21360"/>
    </source>
</evidence>
<feature type="region of interest" description="Disordered" evidence="1">
    <location>
        <begin position="280"/>
        <end position="329"/>
    </location>
</feature>
<keyword evidence="4" id="KW-1185">Reference proteome</keyword>
<reference evidence="3" key="1">
    <citation type="submission" date="2022-06" db="EMBL/GenBank/DDBJ databases">
        <authorList>
            <person name="Ping M."/>
        </authorList>
    </citation>
    <scope>NUCLEOTIDE SEQUENCE</scope>
    <source>
        <strain evidence="3">JCM11759T</strain>
    </source>
</reference>
<evidence type="ECO:0000313" key="3">
    <source>
        <dbReference type="EMBL" id="USY18701.1"/>
    </source>
</evidence>
<protein>
    <submittedName>
        <fullName evidence="3">ATP-grasp domain-containing protein</fullName>
    </submittedName>
</protein>
<proteinExistence type="predicted"/>
<dbReference type="Proteomes" id="UP001055940">
    <property type="component" value="Chromosome"/>
</dbReference>
<dbReference type="SUPFAM" id="SSF56059">
    <property type="entry name" value="Glutathione synthetase ATP-binding domain-like"/>
    <property type="match status" value="1"/>
</dbReference>
<dbReference type="Pfam" id="PF21360">
    <property type="entry name" value="PylC-like_N"/>
    <property type="match status" value="1"/>
</dbReference>
<name>A0ABY5D6E2_9ACTN</name>
<feature type="domain" description="PylC N-terminal" evidence="2">
    <location>
        <begin position="8"/>
        <end position="85"/>
    </location>
</feature>
<gene>
    <name evidence="3" type="ORF">NE857_25945</name>
</gene>
<dbReference type="Gene3D" id="3.40.50.20">
    <property type="match status" value="1"/>
</dbReference>
<sequence>MSNAVSSVLVTGAGKPGTSATITALRRSGYRVLAVDSAPEASGLGKADRAYVVPAGSQAGFVEELTRVCLHERVRAIVPLVDEELVDEELVAVWELSRLGIQILSPRLSLVALCLDRLQLTEVLRLCRVRTPRTRLASKGAGDLSFPMVLTDRYKTGQVSPARVAQDMQALDGLLFEHRAHLGRLLIQEHVPGPEYSVSVVVWRDGNVQAVVPKEIVYRKGAAHYAVTRRQEALTQACAETARVLDADGPISVRARLDAAGDPHVFDIAPPSDEDVFVDGECGGGRSPRTARPGAHRRRPHSEEQLARRHHPAPAGQWRLPAPACTRPP</sequence>
<accession>A0ABY5D6E2</accession>
<dbReference type="Pfam" id="PF15632">
    <property type="entry name" value="ATPgrasp_Ter"/>
    <property type="match status" value="1"/>
</dbReference>
<dbReference type="EMBL" id="CP099837">
    <property type="protein sequence ID" value="USY18701.1"/>
    <property type="molecule type" value="Genomic_DNA"/>
</dbReference>